<feature type="transmembrane region" description="Helical" evidence="1">
    <location>
        <begin position="157"/>
        <end position="181"/>
    </location>
</feature>
<feature type="transmembrane region" description="Helical" evidence="1">
    <location>
        <begin position="36"/>
        <end position="59"/>
    </location>
</feature>
<proteinExistence type="predicted"/>
<dbReference type="PANTHER" id="PTHR36832">
    <property type="entry name" value="SLR1174 PROTEIN-RELATED"/>
    <property type="match status" value="1"/>
</dbReference>
<dbReference type="EMBL" id="CP009287">
    <property type="protein sequence ID" value="AIQ68088.1"/>
    <property type="molecule type" value="Genomic_DNA"/>
</dbReference>
<keyword evidence="3" id="KW-1185">Reference proteome</keyword>
<dbReference type="AlphaFoldDB" id="A0A089M9A3"/>
<dbReference type="eggNOG" id="COG4587">
    <property type="taxonomic scope" value="Bacteria"/>
</dbReference>
<evidence type="ECO:0000256" key="1">
    <source>
        <dbReference type="SAM" id="Phobius"/>
    </source>
</evidence>
<evidence type="ECO:0000313" key="2">
    <source>
        <dbReference type="EMBL" id="AIQ68088.1"/>
    </source>
</evidence>
<dbReference type="STRING" id="189425.PGRAT_10990"/>
<reference evidence="2 3" key="1">
    <citation type="submission" date="2014-08" db="EMBL/GenBank/DDBJ databases">
        <title>Comparative genomics of the Paenibacillus odorifer group.</title>
        <authorList>
            <person name="den Bakker H.C."/>
            <person name="Tsai Y.-C."/>
            <person name="Martin N."/>
            <person name="Korlach J."/>
            <person name="Wiedmann M."/>
        </authorList>
    </citation>
    <scope>NUCLEOTIDE SEQUENCE [LARGE SCALE GENOMIC DNA]</scope>
    <source>
        <strain evidence="2 3">DSM 15220</strain>
    </source>
</reference>
<dbReference type="KEGG" id="pgm:PGRAT_10990"/>
<evidence type="ECO:0000313" key="3">
    <source>
        <dbReference type="Proteomes" id="UP000029500"/>
    </source>
</evidence>
<feature type="transmembrane region" description="Helical" evidence="1">
    <location>
        <begin position="71"/>
        <end position="89"/>
    </location>
</feature>
<dbReference type="PANTHER" id="PTHR36832:SF1">
    <property type="entry name" value="SLR1174 PROTEIN"/>
    <property type="match status" value="1"/>
</dbReference>
<keyword evidence="1" id="KW-0472">Membrane</keyword>
<feature type="transmembrane region" description="Helical" evidence="1">
    <location>
        <begin position="247"/>
        <end position="265"/>
    </location>
</feature>
<sequence>MVRTELMNRLKHNWLICRTVAEVTYKEWSAYRTHSLVSVIVGPVYFMVQYFIWTAVYGGQSSLGGMDLPQMIRYFGATALIGYLIMDFADWNLSMLVRTGKFLTFHLRPIHHRSFALFQKIGHRSLGFLFEFLPCLLIFIFIFGVDMRPASLPWTFLSVLLAFLMNFYVNYTIGLASFWIIQSNGIRSAFMLVSGIFSGALIPLGFFPNWLQVVQFFLPFQYIAYMPAMVFTGHYSLGGLELSTQQAVGIQAMAVLITFGFSELVRRLAMKQFTAVGA</sequence>
<dbReference type="Proteomes" id="UP000029500">
    <property type="component" value="Chromosome"/>
</dbReference>
<organism evidence="2 3">
    <name type="scientific">Paenibacillus graminis</name>
    <dbReference type="NCBI Taxonomy" id="189425"/>
    <lineage>
        <taxon>Bacteria</taxon>
        <taxon>Bacillati</taxon>
        <taxon>Bacillota</taxon>
        <taxon>Bacilli</taxon>
        <taxon>Bacillales</taxon>
        <taxon>Paenibacillaceae</taxon>
        <taxon>Paenibacillus</taxon>
    </lineage>
</organism>
<feature type="transmembrane region" description="Helical" evidence="1">
    <location>
        <begin position="126"/>
        <end position="145"/>
    </location>
</feature>
<dbReference type="HOGENOM" id="CLU_084465_0_0_9"/>
<keyword evidence="1" id="KW-0812">Transmembrane</keyword>
<dbReference type="Pfam" id="PF06182">
    <property type="entry name" value="ABC2_membrane_6"/>
    <property type="match status" value="1"/>
</dbReference>
<protein>
    <recommendedName>
        <fullName evidence="4">ABC transporter permease</fullName>
    </recommendedName>
</protein>
<keyword evidence="1" id="KW-1133">Transmembrane helix</keyword>
<feature type="transmembrane region" description="Helical" evidence="1">
    <location>
        <begin position="188"/>
        <end position="207"/>
    </location>
</feature>
<name>A0A089M9A3_9BACL</name>
<evidence type="ECO:0008006" key="4">
    <source>
        <dbReference type="Google" id="ProtNLM"/>
    </source>
</evidence>
<accession>A0A089M9A3</accession>
<dbReference type="InterPro" id="IPR010390">
    <property type="entry name" value="ABC-2_transporter-like"/>
</dbReference>
<gene>
    <name evidence="2" type="ORF">PGRAT_10990</name>
</gene>